<accession>A0A6J4HPJ8</accession>
<organism evidence="1">
    <name type="scientific">uncultured Acetobacteraceae bacterium</name>
    <dbReference type="NCBI Taxonomy" id="169975"/>
    <lineage>
        <taxon>Bacteria</taxon>
        <taxon>Pseudomonadati</taxon>
        <taxon>Pseudomonadota</taxon>
        <taxon>Alphaproteobacteria</taxon>
        <taxon>Acetobacterales</taxon>
        <taxon>Acetobacteraceae</taxon>
        <taxon>environmental samples</taxon>
    </lineage>
</organism>
<proteinExistence type="predicted"/>
<protein>
    <submittedName>
        <fullName evidence="1">Uncharacterized protein</fullName>
    </submittedName>
</protein>
<reference evidence="1" key="1">
    <citation type="submission" date="2020-02" db="EMBL/GenBank/DDBJ databases">
        <authorList>
            <person name="Meier V. D."/>
        </authorList>
    </citation>
    <scope>NUCLEOTIDE SEQUENCE</scope>
    <source>
        <strain evidence="1">AVDCRST_MAG04</strain>
    </source>
</reference>
<dbReference type="AlphaFoldDB" id="A0A6J4HPJ8"/>
<name>A0A6J4HPJ8_9PROT</name>
<evidence type="ECO:0000313" key="1">
    <source>
        <dbReference type="EMBL" id="CAA9228390.1"/>
    </source>
</evidence>
<gene>
    <name evidence="1" type="ORF">AVDCRST_MAG04-1002</name>
</gene>
<sequence length="32" mass="3550">MPIQLGVVPPRKPEPLGLTQDEVRRIVLDLIG</sequence>
<dbReference type="EMBL" id="CADCTL010000074">
    <property type="protein sequence ID" value="CAA9228390.1"/>
    <property type="molecule type" value="Genomic_DNA"/>
</dbReference>